<proteinExistence type="predicted"/>
<dbReference type="Proteomes" id="UP000198660">
    <property type="component" value="Unassembled WGS sequence"/>
</dbReference>
<dbReference type="RefSeq" id="WP_091839632.1">
    <property type="nucleotide sequence ID" value="NZ_FPAA01000018.1"/>
</dbReference>
<reference evidence="2" key="1">
    <citation type="submission" date="2016-10" db="EMBL/GenBank/DDBJ databases">
        <authorList>
            <person name="Varghese N."/>
            <person name="Submissions S."/>
        </authorList>
    </citation>
    <scope>NUCLEOTIDE SEQUENCE [LARGE SCALE GENOMIC DNA]</scope>
    <source>
        <strain evidence="2">DSM 45789</strain>
    </source>
</reference>
<evidence type="ECO:0000313" key="2">
    <source>
        <dbReference type="Proteomes" id="UP000198660"/>
    </source>
</evidence>
<name>A0A1I6UMA4_9BACL</name>
<dbReference type="OrthoDB" id="2842340at2"/>
<sequence>MSKIYLDNINWMGGYYELSMEFNPTGNDIRIHDAMAALIKSDIIHGIWYEKGSYSKKSIELPIDLNEFGKTCYVAVEINDYIVDCKVIITRIEDESDWIDILISQSVLEKIYSYQYPLLYSLNPWLFKVDHLFITLAKDIFQESPFDFAMIGEDASGLTNQQELSIQQIYKENFLLPRKLYEKLDLKNEGEKISNELRLYRFKE</sequence>
<accession>A0A1I6UMA4</accession>
<evidence type="ECO:0000313" key="1">
    <source>
        <dbReference type="EMBL" id="SFT02589.1"/>
    </source>
</evidence>
<dbReference type="AlphaFoldDB" id="A0A1I6UMA4"/>
<protein>
    <submittedName>
        <fullName evidence="1">Uncharacterized protein</fullName>
    </submittedName>
</protein>
<keyword evidence="2" id="KW-1185">Reference proteome</keyword>
<dbReference type="EMBL" id="FPAA01000018">
    <property type="protein sequence ID" value="SFT02589.1"/>
    <property type="molecule type" value="Genomic_DNA"/>
</dbReference>
<gene>
    <name evidence="1" type="ORF">SAMN05444972_11826</name>
</gene>
<organism evidence="1 2">
    <name type="scientific">Marininema halotolerans</name>
    <dbReference type="NCBI Taxonomy" id="1155944"/>
    <lineage>
        <taxon>Bacteria</taxon>
        <taxon>Bacillati</taxon>
        <taxon>Bacillota</taxon>
        <taxon>Bacilli</taxon>
        <taxon>Bacillales</taxon>
        <taxon>Thermoactinomycetaceae</taxon>
        <taxon>Marininema</taxon>
    </lineage>
</organism>